<accession>A0A9D1APW3</accession>
<evidence type="ECO:0000256" key="1">
    <source>
        <dbReference type="SAM" id="MobiDB-lite"/>
    </source>
</evidence>
<feature type="domain" description="FHA" evidence="2">
    <location>
        <begin position="119"/>
        <end position="171"/>
    </location>
</feature>
<feature type="region of interest" description="Disordered" evidence="1">
    <location>
        <begin position="35"/>
        <end position="58"/>
    </location>
</feature>
<evidence type="ECO:0000259" key="2">
    <source>
        <dbReference type="PROSITE" id="PS50006"/>
    </source>
</evidence>
<dbReference type="InterPro" id="IPR008984">
    <property type="entry name" value="SMAD_FHA_dom_sf"/>
</dbReference>
<sequence>MEIKNQLAQCPNGHYYNSALHTSCPFCEQGGIPPTEPFPGTPGPAASVEPYPSAEGGVSFSRTEPIAVDRAAPVNAHFEPTMIGGDLGVAGGGDPVVGWLVCVEGPMRGNDYHLHAGYNYIGREIGDVRISGDQQISRQNHAMIAFDDTDGVYYVGPSAGRNLLKVNGKTVLNAVELHSYDVISIGTTKLMFVPLCGEHFSWKKE</sequence>
<evidence type="ECO:0000313" key="3">
    <source>
        <dbReference type="EMBL" id="HIR48153.1"/>
    </source>
</evidence>
<protein>
    <submittedName>
        <fullName evidence="3">FHA domain-containing protein</fullName>
    </submittedName>
</protein>
<dbReference type="Pfam" id="PF00498">
    <property type="entry name" value="FHA"/>
    <property type="match status" value="1"/>
</dbReference>
<reference evidence="3" key="1">
    <citation type="submission" date="2020-10" db="EMBL/GenBank/DDBJ databases">
        <authorList>
            <person name="Gilroy R."/>
        </authorList>
    </citation>
    <scope>NUCLEOTIDE SEQUENCE</scope>
    <source>
        <strain evidence="3">ChiSxjej1B13-7958</strain>
    </source>
</reference>
<organism evidence="3 4">
    <name type="scientific">Candidatus Caccousia avicola</name>
    <dbReference type="NCBI Taxonomy" id="2840721"/>
    <lineage>
        <taxon>Bacteria</taxon>
        <taxon>Bacillati</taxon>
        <taxon>Bacillota</taxon>
        <taxon>Clostridia</taxon>
        <taxon>Eubacteriales</taxon>
        <taxon>Oscillospiraceae</taxon>
        <taxon>Oscillospiraceae incertae sedis</taxon>
        <taxon>Candidatus Caccousia</taxon>
    </lineage>
</organism>
<dbReference type="Gene3D" id="2.60.200.20">
    <property type="match status" value="1"/>
</dbReference>
<evidence type="ECO:0000313" key="4">
    <source>
        <dbReference type="Proteomes" id="UP000824242"/>
    </source>
</evidence>
<dbReference type="CDD" id="cd00060">
    <property type="entry name" value="FHA"/>
    <property type="match status" value="1"/>
</dbReference>
<dbReference type="EMBL" id="DVGZ01000119">
    <property type="protein sequence ID" value="HIR48153.1"/>
    <property type="molecule type" value="Genomic_DNA"/>
</dbReference>
<gene>
    <name evidence="3" type="ORF">IAB89_10960</name>
</gene>
<dbReference type="PROSITE" id="PS50006">
    <property type="entry name" value="FHA_DOMAIN"/>
    <property type="match status" value="1"/>
</dbReference>
<dbReference type="Proteomes" id="UP000824242">
    <property type="component" value="Unassembled WGS sequence"/>
</dbReference>
<dbReference type="SUPFAM" id="SSF49879">
    <property type="entry name" value="SMAD/FHA domain"/>
    <property type="match status" value="1"/>
</dbReference>
<proteinExistence type="predicted"/>
<reference evidence="3" key="2">
    <citation type="journal article" date="2021" name="PeerJ">
        <title>Extensive microbial diversity within the chicken gut microbiome revealed by metagenomics and culture.</title>
        <authorList>
            <person name="Gilroy R."/>
            <person name="Ravi A."/>
            <person name="Getino M."/>
            <person name="Pursley I."/>
            <person name="Horton D.L."/>
            <person name="Alikhan N.F."/>
            <person name="Baker D."/>
            <person name="Gharbi K."/>
            <person name="Hall N."/>
            <person name="Watson M."/>
            <person name="Adriaenssens E.M."/>
            <person name="Foster-Nyarko E."/>
            <person name="Jarju S."/>
            <person name="Secka A."/>
            <person name="Antonio M."/>
            <person name="Oren A."/>
            <person name="Chaudhuri R.R."/>
            <person name="La Ragione R."/>
            <person name="Hildebrand F."/>
            <person name="Pallen M.J."/>
        </authorList>
    </citation>
    <scope>NUCLEOTIDE SEQUENCE</scope>
    <source>
        <strain evidence="3">ChiSxjej1B13-7958</strain>
    </source>
</reference>
<dbReference type="AlphaFoldDB" id="A0A9D1APW3"/>
<comment type="caution">
    <text evidence="3">The sequence shown here is derived from an EMBL/GenBank/DDBJ whole genome shotgun (WGS) entry which is preliminary data.</text>
</comment>
<dbReference type="InterPro" id="IPR000253">
    <property type="entry name" value="FHA_dom"/>
</dbReference>
<name>A0A9D1APW3_9FIRM</name>